<dbReference type="EMBL" id="CAJZAH010000001">
    <property type="protein sequence ID" value="CAG9169648.1"/>
    <property type="molecule type" value="Genomic_DNA"/>
</dbReference>
<feature type="signal peptide" evidence="2">
    <location>
        <begin position="1"/>
        <end position="29"/>
    </location>
</feature>
<comment type="caution">
    <text evidence="3">The sequence shown here is derived from an EMBL/GenBank/DDBJ whole genome shotgun (WGS) entry which is preliminary data.</text>
</comment>
<name>A0ABM8WQC2_9BURK</name>
<organism evidence="3 4">
    <name type="scientific">Cupriavidus respiraculi</name>
    <dbReference type="NCBI Taxonomy" id="195930"/>
    <lineage>
        <taxon>Bacteria</taxon>
        <taxon>Pseudomonadati</taxon>
        <taxon>Pseudomonadota</taxon>
        <taxon>Betaproteobacteria</taxon>
        <taxon>Burkholderiales</taxon>
        <taxon>Burkholderiaceae</taxon>
        <taxon>Cupriavidus</taxon>
    </lineage>
</organism>
<evidence type="ECO:0000256" key="2">
    <source>
        <dbReference type="SAM" id="SignalP"/>
    </source>
</evidence>
<dbReference type="RefSeq" id="WP_224040728.1">
    <property type="nucleotide sequence ID" value="NZ_CAJZAH010000001.1"/>
</dbReference>
<evidence type="ECO:0000256" key="1">
    <source>
        <dbReference type="SAM" id="MobiDB-lite"/>
    </source>
</evidence>
<evidence type="ECO:0000313" key="3">
    <source>
        <dbReference type="EMBL" id="CAG9169648.1"/>
    </source>
</evidence>
<reference evidence="3 4" key="1">
    <citation type="submission" date="2021-08" db="EMBL/GenBank/DDBJ databases">
        <authorList>
            <person name="Peeters C."/>
        </authorList>
    </citation>
    <scope>NUCLEOTIDE SEQUENCE [LARGE SCALE GENOMIC DNA]</scope>
    <source>
        <strain evidence="3 4">LMG 21510</strain>
    </source>
</reference>
<keyword evidence="4" id="KW-1185">Reference proteome</keyword>
<evidence type="ECO:0000313" key="4">
    <source>
        <dbReference type="Proteomes" id="UP000721236"/>
    </source>
</evidence>
<protein>
    <recommendedName>
        <fullName evidence="5">Lipoprotein</fullName>
    </recommendedName>
</protein>
<gene>
    <name evidence="3" type="ORF">LMG21510_01533</name>
</gene>
<dbReference type="Proteomes" id="UP000721236">
    <property type="component" value="Unassembled WGS sequence"/>
</dbReference>
<feature type="chain" id="PRO_5046491238" description="Lipoprotein" evidence="2">
    <location>
        <begin position="30"/>
        <end position="140"/>
    </location>
</feature>
<proteinExistence type="predicted"/>
<evidence type="ECO:0008006" key="5">
    <source>
        <dbReference type="Google" id="ProtNLM"/>
    </source>
</evidence>
<keyword evidence="2" id="KW-0732">Signal</keyword>
<feature type="region of interest" description="Disordered" evidence="1">
    <location>
        <begin position="77"/>
        <end position="98"/>
    </location>
</feature>
<accession>A0ABM8WQC2</accession>
<sequence>MPPSPIFPSTATRAVAVLLALAAAGCAQSAGMQTVLDSWRSAPIEEARAQWGPPATTEAVPNGTAYVWTHEGLLAKAPGSGPREARAPTDPAPPTTSQCERRLIAGPDGTIVGGDWRGTGCCLSASFGSCARLRYPGATR</sequence>